<dbReference type="RefSeq" id="WP_213421727.1">
    <property type="nucleotide sequence ID" value="NZ_JAHBND010001119.1"/>
</dbReference>
<name>A0AAW4L4Y3_VIBCL</name>
<feature type="non-terminal residue" evidence="1">
    <location>
        <position position="1"/>
    </location>
</feature>
<reference evidence="1" key="1">
    <citation type="submission" date="2021-05" db="EMBL/GenBank/DDBJ databases">
        <authorList>
            <person name="Stine C."/>
        </authorList>
    </citation>
    <scope>NUCLEOTIDE SEQUENCE</scope>
    <source>
        <strain evidence="1">TDS0091212</strain>
    </source>
</reference>
<reference evidence="1" key="2">
    <citation type="submission" date="2023-08" db="EMBL/GenBank/DDBJ databases">
        <title>Vibrio cholerae Outbreaks in Tanzania Exemplify Founder Flush: Simultaneous Increases in Population Size and Genetic Diversity.</title>
        <authorList>
            <person name="Debes A.K."/>
            <person name="Mohammed A."/>
            <person name="Maseke I."/>
            <person name="Almeida M."/>
            <person name="Li S."/>
            <person name="Matimba H."/>
            <person name="Joachim A."/>
            <person name="Mizinduko M."/>
            <person name="Nyanga S."/>
            <person name="Kelly M."/>
            <person name="Kachwamba Y."/>
            <person name="Schaffer A.M."/>
            <person name="Nyanga A.S."/>
            <person name="Mghamba J."/>
            <person name="Mosha F.S."/>
            <person name="Sack D.A."/>
            <person name="Stine O.C."/>
        </authorList>
    </citation>
    <scope>NUCLEOTIDE SEQUENCE</scope>
    <source>
        <strain evidence="1">TDS0091212</strain>
    </source>
</reference>
<gene>
    <name evidence="1" type="ORF">KIN13_22755</name>
</gene>
<evidence type="ECO:0000313" key="1">
    <source>
        <dbReference type="EMBL" id="MBS7676215.1"/>
    </source>
</evidence>
<protein>
    <submittedName>
        <fullName evidence="1">Uncharacterized protein</fullName>
    </submittedName>
</protein>
<dbReference type="AlphaFoldDB" id="A0AAW4L4Y3"/>
<proteinExistence type="predicted"/>
<sequence>LDNRVIGANLGRTAALSYTVTRAGATTHSQVLTLTIDPLSAQALDLIRVPQASGGIINANAAYTVVIEQWPFMRAGDPVWIDIKAAAHLALRDGTP</sequence>
<comment type="caution">
    <text evidence="1">The sequence shown here is derived from an EMBL/GenBank/DDBJ whole genome shotgun (WGS) entry which is preliminary data.</text>
</comment>
<dbReference type="EMBL" id="JAHBND010001119">
    <property type="protein sequence ID" value="MBS7676215.1"/>
    <property type="molecule type" value="Genomic_DNA"/>
</dbReference>
<accession>A0AAW4L4Y3</accession>
<feature type="non-terminal residue" evidence="1">
    <location>
        <position position="96"/>
    </location>
</feature>
<dbReference type="Proteomes" id="UP001196338">
    <property type="component" value="Unassembled WGS sequence"/>
</dbReference>
<organism evidence="1 2">
    <name type="scientific">Vibrio cholerae</name>
    <dbReference type="NCBI Taxonomy" id="666"/>
    <lineage>
        <taxon>Bacteria</taxon>
        <taxon>Pseudomonadati</taxon>
        <taxon>Pseudomonadota</taxon>
        <taxon>Gammaproteobacteria</taxon>
        <taxon>Vibrionales</taxon>
        <taxon>Vibrionaceae</taxon>
        <taxon>Vibrio</taxon>
    </lineage>
</organism>
<evidence type="ECO:0000313" key="2">
    <source>
        <dbReference type="Proteomes" id="UP001196338"/>
    </source>
</evidence>